<feature type="compositionally biased region" description="Acidic residues" evidence="1">
    <location>
        <begin position="365"/>
        <end position="387"/>
    </location>
</feature>
<feature type="region of interest" description="Disordered" evidence="1">
    <location>
        <begin position="1"/>
        <end position="598"/>
    </location>
</feature>
<dbReference type="EMBL" id="JAUTDP010000003">
    <property type="protein sequence ID" value="KAK3400706.1"/>
    <property type="molecule type" value="Genomic_DNA"/>
</dbReference>
<feature type="compositionally biased region" description="Basic and acidic residues" evidence="1">
    <location>
        <begin position="282"/>
        <end position="295"/>
    </location>
</feature>
<keyword evidence="3" id="KW-1185">Reference proteome</keyword>
<gene>
    <name evidence="2" type="ORF">B0T20DRAFT_505078</name>
</gene>
<evidence type="ECO:0000313" key="3">
    <source>
        <dbReference type="Proteomes" id="UP001281003"/>
    </source>
</evidence>
<feature type="compositionally biased region" description="Acidic residues" evidence="1">
    <location>
        <begin position="402"/>
        <end position="411"/>
    </location>
</feature>
<feature type="compositionally biased region" description="Basic and acidic residues" evidence="1">
    <location>
        <begin position="30"/>
        <end position="40"/>
    </location>
</feature>
<feature type="compositionally biased region" description="Acidic residues" evidence="1">
    <location>
        <begin position="515"/>
        <end position="570"/>
    </location>
</feature>
<dbReference type="AlphaFoldDB" id="A0AAE0PIX0"/>
<feature type="compositionally biased region" description="Basic and acidic residues" evidence="1">
    <location>
        <begin position="494"/>
        <end position="505"/>
    </location>
</feature>
<feature type="compositionally biased region" description="Low complexity" evidence="1">
    <location>
        <begin position="119"/>
        <end position="128"/>
    </location>
</feature>
<comment type="caution">
    <text evidence="2">The sequence shown here is derived from an EMBL/GenBank/DDBJ whole genome shotgun (WGS) entry which is preliminary data.</text>
</comment>
<proteinExistence type="predicted"/>
<feature type="compositionally biased region" description="Basic and acidic residues" evidence="1">
    <location>
        <begin position="325"/>
        <end position="338"/>
    </location>
</feature>
<protein>
    <submittedName>
        <fullName evidence="2">Uncharacterized protein</fullName>
    </submittedName>
</protein>
<feature type="compositionally biased region" description="Polar residues" evidence="1">
    <location>
        <begin position="145"/>
        <end position="154"/>
    </location>
</feature>
<feature type="compositionally biased region" description="Basic residues" evidence="1">
    <location>
        <begin position="265"/>
        <end position="281"/>
    </location>
</feature>
<feature type="compositionally biased region" description="Polar residues" evidence="1">
    <location>
        <begin position="226"/>
        <end position="247"/>
    </location>
</feature>
<name>A0AAE0PIX0_SORBR</name>
<feature type="compositionally biased region" description="Polar residues" evidence="1">
    <location>
        <begin position="19"/>
        <end position="29"/>
    </location>
</feature>
<feature type="compositionally biased region" description="Acidic residues" evidence="1">
    <location>
        <begin position="250"/>
        <end position="261"/>
    </location>
</feature>
<feature type="compositionally biased region" description="Basic residues" evidence="1">
    <location>
        <begin position="101"/>
        <end position="110"/>
    </location>
</feature>
<feature type="compositionally biased region" description="Low complexity" evidence="1">
    <location>
        <begin position="41"/>
        <end position="90"/>
    </location>
</feature>
<feature type="compositionally biased region" description="Acidic residues" evidence="1">
    <location>
        <begin position="312"/>
        <end position="324"/>
    </location>
</feature>
<sequence length="1042" mass="115584">MPPERTAKRKKTTGPISKASPNSRKQNAKISERPVKKPPTEEASAATVTPTPAQTPKAVPNVPLAPKSNKSAAASASKSAKTPSSTQAKKQVTSTQAQKTIPRHAPPKRTHASEEPSSHAEPPSSSASTIEHSPPKVNIPHYKSTGENASSPRNNVAGRRELPARKSKQNAQKQIKALGVEISNAKSEEAGRGNKWSIHTNAKPVYMPPKPKDPVPKDPLPVGPSWAQNTQTGAPRQTDSTVRSSRGNLDDDFEGSGEDDETGGRKQHVRQPTKKGHGLKRTMKEGSGEKEVEGRKSRRKRQKETETKEEKAVEEEQPEGEELEDRTVEYDDLSRESYAENDPDGDSRMDDMGEENEETQQNGQEDVDEEVDDQNMDDAVDDQDDDQGMGTITPRTDHDGDTLMEEEEDGTEAGQKEFDDDMEDFELGDGSVLLDREGNATVYRRRERYGTIDGSVQKKMEVEDGLDREDDQGGETDMIPESELGDEASNGEQSRVDRGGNDDGNRVMSPGGVTDEGEEGEDGEEDEYKPDSSELEEGAEEEEKVQEEENQENEEEMEEYVEGAAEDPADVDAGADAQTEEAEDGEEGNDDPGESHNETRNTEIYKQLKDLIQGIPSTHFVYCRKLNLPNDIQDLAFKVVDVDNHVLDFDTRSLTEANIDRLLGAARRIYEKDHGWEFVNLPHDPNWMILPRTQHPLPTQPKSKTKGKEKKPTPRPTYTGNLVVVGGGANGGPWGDYVLRLTDEAMGVLDLDLTDVEVAFRPELEHLFIWGEKTLFRDHDFISTNKYHIGRLMVILAGIDYSGGEFAFGCENRCHYFDPQNSPCMIATLSDGTAYLDPLPLTSGYRLGLVYKICVPTAKMAEAAKRNTAANAVGILNSHEGKFLDGCEEWRKRVQESRCKPNGIQKTLHYILKKKVPGPDEFDPLTDLAPGQKVQLAWLDKIRRQVSEGTKRIGDKVYNWQLHLDLVVLSIKTFTREEGTAPGFETKWTAPADIERGDWDRNEAEEGMEVDEEAVINFGDLGFGSTGSDEYLCLRLLVDYDG</sequence>
<reference evidence="2" key="2">
    <citation type="submission" date="2023-07" db="EMBL/GenBank/DDBJ databases">
        <authorList>
            <consortium name="Lawrence Berkeley National Laboratory"/>
            <person name="Haridas S."/>
            <person name="Hensen N."/>
            <person name="Bonometti L."/>
            <person name="Westerberg I."/>
            <person name="Brannstrom I.O."/>
            <person name="Guillou S."/>
            <person name="Cros-Aarteil S."/>
            <person name="Calhoun S."/>
            <person name="Kuo A."/>
            <person name="Mondo S."/>
            <person name="Pangilinan J."/>
            <person name="Riley R."/>
            <person name="LaButti K."/>
            <person name="Andreopoulos B."/>
            <person name="Lipzen A."/>
            <person name="Chen C."/>
            <person name="Yanf M."/>
            <person name="Daum C."/>
            <person name="Ng V."/>
            <person name="Clum A."/>
            <person name="Steindorff A."/>
            <person name="Ohm R."/>
            <person name="Martin F."/>
            <person name="Silar P."/>
            <person name="Natvig D."/>
            <person name="Lalanne C."/>
            <person name="Gautier V."/>
            <person name="Ament-velasquez S.L."/>
            <person name="Kruys A."/>
            <person name="Hutchinson M.I."/>
            <person name="Powell A.J."/>
            <person name="Barry K."/>
            <person name="Miller A.N."/>
            <person name="Grigoriev I.V."/>
            <person name="Debuchy R."/>
            <person name="Gladieux P."/>
            <person name="Thoren M.H."/>
            <person name="Johannesson H."/>
        </authorList>
    </citation>
    <scope>NUCLEOTIDE SEQUENCE</scope>
    <source>
        <strain evidence="2">FGSC 1904</strain>
    </source>
</reference>
<accession>A0AAE0PIX0</accession>
<feature type="region of interest" description="Disordered" evidence="1">
    <location>
        <begin position="691"/>
        <end position="719"/>
    </location>
</feature>
<dbReference type="Proteomes" id="UP001281003">
    <property type="component" value="Unassembled WGS sequence"/>
</dbReference>
<evidence type="ECO:0000256" key="1">
    <source>
        <dbReference type="SAM" id="MobiDB-lite"/>
    </source>
</evidence>
<reference evidence="2" key="1">
    <citation type="journal article" date="2023" name="Mol. Phylogenet. Evol.">
        <title>Genome-scale phylogeny and comparative genomics of the fungal order Sordariales.</title>
        <authorList>
            <person name="Hensen N."/>
            <person name="Bonometti L."/>
            <person name="Westerberg I."/>
            <person name="Brannstrom I.O."/>
            <person name="Guillou S."/>
            <person name="Cros-Aarteil S."/>
            <person name="Calhoun S."/>
            <person name="Haridas S."/>
            <person name="Kuo A."/>
            <person name="Mondo S."/>
            <person name="Pangilinan J."/>
            <person name="Riley R."/>
            <person name="LaButti K."/>
            <person name="Andreopoulos B."/>
            <person name="Lipzen A."/>
            <person name="Chen C."/>
            <person name="Yan M."/>
            <person name="Daum C."/>
            <person name="Ng V."/>
            <person name="Clum A."/>
            <person name="Steindorff A."/>
            <person name="Ohm R.A."/>
            <person name="Martin F."/>
            <person name="Silar P."/>
            <person name="Natvig D.O."/>
            <person name="Lalanne C."/>
            <person name="Gautier V."/>
            <person name="Ament-Velasquez S.L."/>
            <person name="Kruys A."/>
            <person name="Hutchinson M.I."/>
            <person name="Powell A.J."/>
            <person name="Barry K."/>
            <person name="Miller A.N."/>
            <person name="Grigoriev I.V."/>
            <person name="Debuchy R."/>
            <person name="Gladieux P."/>
            <person name="Hiltunen Thoren M."/>
            <person name="Johannesson H."/>
        </authorList>
    </citation>
    <scope>NUCLEOTIDE SEQUENCE</scope>
    <source>
        <strain evidence="2">FGSC 1904</strain>
    </source>
</reference>
<organism evidence="2 3">
    <name type="scientific">Sordaria brevicollis</name>
    <dbReference type="NCBI Taxonomy" id="83679"/>
    <lineage>
        <taxon>Eukaryota</taxon>
        <taxon>Fungi</taxon>
        <taxon>Dikarya</taxon>
        <taxon>Ascomycota</taxon>
        <taxon>Pezizomycotina</taxon>
        <taxon>Sordariomycetes</taxon>
        <taxon>Sordariomycetidae</taxon>
        <taxon>Sordariales</taxon>
        <taxon>Sordariaceae</taxon>
        <taxon>Sordaria</taxon>
    </lineage>
</organism>
<feature type="compositionally biased region" description="Acidic residues" evidence="1">
    <location>
        <begin position="418"/>
        <end position="427"/>
    </location>
</feature>
<feature type="compositionally biased region" description="Acidic residues" evidence="1">
    <location>
        <begin position="463"/>
        <end position="486"/>
    </location>
</feature>
<feature type="compositionally biased region" description="Acidic residues" evidence="1">
    <location>
        <begin position="578"/>
        <end position="592"/>
    </location>
</feature>
<evidence type="ECO:0000313" key="2">
    <source>
        <dbReference type="EMBL" id="KAK3400706.1"/>
    </source>
</evidence>